<feature type="compositionally biased region" description="Basic and acidic residues" evidence="1">
    <location>
        <begin position="1"/>
        <end position="10"/>
    </location>
</feature>
<evidence type="ECO:0008006" key="4">
    <source>
        <dbReference type="Google" id="ProtNLM"/>
    </source>
</evidence>
<dbReference type="Pfam" id="PF19102">
    <property type="entry name" value="DUF5789"/>
    <property type="match status" value="1"/>
</dbReference>
<dbReference type="EMBL" id="JAOPJZ010000004">
    <property type="protein sequence ID" value="MCU4751853.1"/>
    <property type="molecule type" value="Genomic_DNA"/>
</dbReference>
<dbReference type="AlphaFoldDB" id="A0AAP2Z7U3"/>
<evidence type="ECO:0000313" key="3">
    <source>
        <dbReference type="Proteomes" id="UP001321047"/>
    </source>
</evidence>
<dbReference type="RefSeq" id="WP_342808049.1">
    <property type="nucleotide sequence ID" value="NZ_JAOPJZ010000004.1"/>
</dbReference>
<dbReference type="InterPro" id="IPR043899">
    <property type="entry name" value="DUF5789"/>
</dbReference>
<feature type="compositionally biased region" description="Acidic residues" evidence="1">
    <location>
        <begin position="103"/>
        <end position="114"/>
    </location>
</feature>
<protein>
    <recommendedName>
        <fullName evidence="4">DUF2795 domain-containing protein</fullName>
    </recommendedName>
</protein>
<evidence type="ECO:0000256" key="1">
    <source>
        <dbReference type="SAM" id="MobiDB-lite"/>
    </source>
</evidence>
<keyword evidence="3" id="KW-1185">Reference proteome</keyword>
<comment type="caution">
    <text evidence="2">The sequence shown here is derived from an EMBL/GenBank/DDBJ whole genome shotgun (WGS) entry which is preliminary data.</text>
</comment>
<sequence>MSNDSRERGVELGSLKTDLEDHEYPISQDHLIEEHGDIELEMKEETTALEELIAPLNEDEYASYEEIEGAVMNMVGDEAIGRKNYSDRTPPAPGEERQKENPSGEDLEGEDESF</sequence>
<name>A0AAP2Z7U3_9EURY</name>
<dbReference type="Proteomes" id="UP001321047">
    <property type="component" value="Unassembled WGS sequence"/>
</dbReference>
<organism evidence="2 3">
    <name type="scientific">Natronosalvus hydrolyticus</name>
    <dbReference type="NCBI Taxonomy" id="2979988"/>
    <lineage>
        <taxon>Archaea</taxon>
        <taxon>Methanobacteriati</taxon>
        <taxon>Methanobacteriota</taxon>
        <taxon>Stenosarchaea group</taxon>
        <taxon>Halobacteria</taxon>
        <taxon>Halobacteriales</taxon>
        <taxon>Natrialbaceae</taxon>
        <taxon>Natronosalvus</taxon>
    </lineage>
</organism>
<feature type="region of interest" description="Disordered" evidence="1">
    <location>
        <begin position="81"/>
        <end position="114"/>
    </location>
</feature>
<feature type="region of interest" description="Disordered" evidence="1">
    <location>
        <begin position="1"/>
        <end position="26"/>
    </location>
</feature>
<evidence type="ECO:0000313" key="2">
    <source>
        <dbReference type="EMBL" id="MCU4751853.1"/>
    </source>
</evidence>
<reference evidence="2 3" key="1">
    <citation type="submission" date="2022-09" db="EMBL/GenBank/DDBJ databases">
        <title>Enrichment on poylsaccharides allowed isolation of novel metabolic and taxonomic groups of Haloarchaea.</title>
        <authorList>
            <person name="Sorokin D.Y."/>
            <person name="Elcheninov A.G."/>
            <person name="Khizhniak T.V."/>
            <person name="Kolganova T.V."/>
            <person name="Kublanov I.V."/>
        </authorList>
    </citation>
    <scope>NUCLEOTIDE SEQUENCE [LARGE SCALE GENOMIC DNA]</scope>
    <source>
        <strain evidence="2 3">AArc-curdl1</strain>
    </source>
</reference>
<accession>A0AAP2Z7U3</accession>
<gene>
    <name evidence="2" type="ORF">OB919_07640</name>
</gene>
<feature type="compositionally biased region" description="Basic and acidic residues" evidence="1">
    <location>
        <begin position="17"/>
        <end position="26"/>
    </location>
</feature>
<proteinExistence type="predicted"/>